<evidence type="ECO:0000313" key="8">
    <source>
        <dbReference type="EMBL" id="GAG41039.1"/>
    </source>
</evidence>
<evidence type="ECO:0000256" key="7">
    <source>
        <dbReference type="SAM" id="Phobius"/>
    </source>
</evidence>
<keyword evidence="6 7" id="KW-0472">Membrane</keyword>
<dbReference type="InterPro" id="IPR002781">
    <property type="entry name" value="TM_pro_TauE-like"/>
</dbReference>
<dbReference type="EMBL" id="BARS01043628">
    <property type="protein sequence ID" value="GAG41039.1"/>
    <property type="molecule type" value="Genomic_DNA"/>
</dbReference>
<dbReference type="PANTHER" id="PTHR30269:SF0">
    <property type="entry name" value="MEMBRANE TRANSPORTER PROTEIN YFCA-RELATED"/>
    <property type="match status" value="1"/>
</dbReference>
<proteinExistence type="predicted"/>
<name>X0XCY6_9ZZZZ</name>
<accession>X0XCY6</accession>
<evidence type="ECO:0008006" key="9">
    <source>
        <dbReference type="Google" id="ProtNLM"/>
    </source>
</evidence>
<feature type="non-terminal residue" evidence="8">
    <location>
        <position position="109"/>
    </location>
</feature>
<dbReference type="PANTHER" id="PTHR30269">
    <property type="entry name" value="TRANSMEMBRANE PROTEIN YFCA"/>
    <property type="match status" value="1"/>
</dbReference>
<dbReference type="InterPro" id="IPR052017">
    <property type="entry name" value="TSUP"/>
</dbReference>
<dbReference type="GO" id="GO:0005886">
    <property type="term" value="C:plasma membrane"/>
    <property type="evidence" value="ECO:0007669"/>
    <property type="project" value="UniProtKB-SubCell"/>
</dbReference>
<keyword evidence="5 7" id="KW-1133">Transmembrane helix</keyword>
<comment type="caution">
    <text evidence="8">The sequence shown here is derived from an EMBL/GenBank/DDBJ whole genome shotgun (WGS) entry which is preliminary data.</text>
</comment>
<evidence type="ECO:0000256" key="5">
    <source>
        <dbReference type="ARBA" id="ARBA00022989"/>
    </source>
</evidence>
<evidence type="ECO:0000256" key="2">
    <source>
        <dbReference type="ARBA" id="ARBA00022448"/>
    </source>
</evidence>
<evidence type="ECO:0000256" key="4">
    <source>
        <dbReference type="ARBA" id="ARBA00022692"/>
    </source>
</evidence>
<reference evidence="8" key="1">
    <citation type="journal article" date="2014" name="Front. Microbiol.">
        <title>High frequency of phylogenetically diverse reductive dehalogenase-homologous genes in deep subseafloor sedimentary metagenomes.</title>
        <authorList>
            <person name="Kawai M."/>
            <person name="Futagami T."/>
            <person name="Toyoda A."/>
            <person name="Takaki Y."/>
            <person name="Nishi S."/>
            <person name="Hori S."/>
            <person name="Arai W."/>
            <person name="Tsubouchi T."/>
            <person name="Morono Y."/>
            <person name="Uchiyama I."/>
            <person name="Ito T."/>
            <person name="Fujiyama A."/>
            <person name="Inagaki F."/>
            <person name="Takami H."/>
        </authorList>
    </citation>
    <scope>NUCLEOTIDE SEQUENCE</scope>
    <source>
        <strain evidence="8">Expedition CK06-06</strain>
    </source>
</reference>
<gene>
    <name evidence="8" type="ORF">S01H1_66016</name>
</gene>
<feature type="transmembrane region" description="Helical" evidence="7">
    <location>
        <begin position="79"/>
        <end position="100"/>
    </location>
</feature>
<evidence type="ECO:0000256" key="1">
    <source>
        <dbReference type="ARBA" id="ARBA00004651"/>
    </source>
</evidence>
<protein>
    <recommendedName>
        <fullName evidence="9">Membrane transporter protein</fullName>
    </recommendedName>
</protein>
<dbReference type="Pfam" id="PF01925">
    <property type="entry name" value="TauE"/>
    <property type="match status" value="1"/>
</dbReference>
<evidence type="ECO:0000256" key="3">
    <source>
        <dbReference type="ARBA" id="ARBA00022475"/>
    </source>
</evidence>
<dbReference type="AlphaFoldDB" id="X0XCY6"/>
<sequence length="109" mass="11534">MEFWNILLLLGMGIIVGFINVNAGGGSSLTLPILIFLGLDGVLANGTNRVAIVIQNLFAVASFRKKNFHEFQLSGKLSLLTLPGAVIGAILATKISGVLFERILGVVLI</sequence>
<organism evidence="8">
    <name type="scientific">marine sediment metagenome</name>
    <dbReference type="NCBI Taxonomy" id="412755"/>
    <lineage>
        <taxon>unclassified sequences</taxon>
        <taxon>metagenomes</taxon>
        <taxon>ecological metagenomes</taxon>
    </lineage>
</organism>
<evidence type="ECO:0000256" key="6">
    <source>
        <dbReference type="ARBA" id="ARBA00023136"/>
    </source>
</evidence>
<keyword evidence="3" id="KW-1003">Cell membrane</keyword>
<keyword evidence="2" id="KW-0813">Transport</keyword>
<keyword evidence="4 7" id="KW-0812">Transmembrane</keyword>
<comment type="subcellular location">
    <subcellularLocation>
        <location evidence="1">Cell membrane</location>
        <topology evidence="1">Multi-pass membrane protein</topology>
    </subcellularLocation>
</comment>